<dbReference type="NCBIfam" id="NF047580">
    <property type="entry name" value="BPSS1187_fam"/>
    <property type="match status" value="1"/>
</dbReference>
<evidence type="ECO:0000313" key="3">
    <source>
        <dbReference type="Proteomes" id="UP000029643"/>
    </source>
</evidence>
<reference evidence="2 3" key="1">
    <citation type="journal article" date="2014" name="Genome Announc.">
        <title>Draft Genome Sequences of Marine Flavobacterium Algibacter lectus Strains SS8 and NR4.</title>
        <authorList>
            <person name="Takatani N."/>
            <person name="Nakanishi M."/>
            <person name="Meirelles P."/>
            <person name="Mino S."/>
            <person name="Suda W."/>
            <person name="Oshima K."/>
            <person name="Hattori M."/>
            <person name="Ohkuma M."/>
            <person name="Hosokawa M."/>
            <person name="Miyashita K."/>
            <person name="Thompson F.L."/>
            <person name="Niwa A."/>
            <person name="Sawabe T."/>
            <person name="Sawabe T."/>
        </authorList>
    </citation>
    <scope>NUCLEOTIDE SEQUENCE [LARGE SCALE GENOMIC DNA]</scope>
    <source>
        <strain evidence="3">JCM19274</strain>
    </source>
</reference>
<sequence length="297" mass="32882">MKQIFTSLLLIVVINSSSFSQTSTGFPEEYKVLHIEPSKTDSTISEANSPHLVVYNPEVKQGKLLFFMPGTGGIALKGPKSLFATAVNQGYHVINISYINTPAVAQICRGKVLAENSNCTEEFRTRRIYGNNNFSLIDDAPQDAIVNRLTKLLIYLSEHDKTGNWDTYLENGVPKWSEIAVSGQSQGGGMAAFIAKEQLVSRVVDFSGGWDYSDKPKIAKWYYSPSVTPSDVWYGTYHVTEPAAKIIRESYDAMGGIPESHIYPFYLPVPEGKKGHSNGVRNIGYVNDWIELLGKGN</sequence>
<dbReference type="InterPro" id="IPR058180">
    <property type="entry name" value="BPSS1187-like"/>
</dbReference>
<gene>
    <name evidence="2" type="ORF">JCM19274_2831</name>
</gene>
<feature type="signal peptide" evidence="1">
    <location>
        <begin position="1"/>
        <end position="22"/>
    </location>
</feature>
<name>A0A090X6T6_9FLAO</name>
<evidence type="ECO:0000256" key="1">
    <source>
        <dbReference type="SAM" id="SignalP"/>
    </source>
</evidence>
<keyword evidence="1" id="KW-0732">Signal</keyword>
<dbReference type="InterPro" id="IPR029058">
    <property type="entry name" value="AB_hydrolase_fold"/>
</dbReference>
<accession>A0A090X6T6</accession>
<evidence type="ECO:0000313" key="2">
    <source>
        <dbReference type="EMBL" id="GAL81847.1"/>
    </source>
</evidence>
<dbReference type="RefSeq" id="WP_052416378.1">
    <property type="nucleotide sequence ID" value="NZ_BBNU01000019.1"/>
</dbReference>
<feature type="chain" id="PRO_5001866537" evidence="1">
    <location>
        <begin position="23"/>
        <end position="297"/>
    </location>
</feature>
<comment type="caution">
    <text evidence="2">The sequence shown here is derived from an EMBL/GenBank/DDBJ whole genome shotgun (WGS) entry which is preliminary data.</text>
</comment>
<dbReference type="Proteomes" id="UP000029643">
    <property type="component" value="Unassembled WGS sequence"/>
</dbReference>
<dbReference type="EMBL" id="BBNU01000019">
    <property type="protein sequence ID" value="GAL81847.1"/>
    <property type="molecule type" value="Genomic_DNA"/>
</dbReference>
<protein>
    <submittedName>
        <fullName evidence="2">Gll0647 protein</fullName>
    </submittedName>
</protein>
<proteinExistence type="predicted"/>
<organism evidence="2 3">
    <name type="scientific">Algibacter lectus</name>
    <dbReference type="NCBI Taxonomy" id="221126"/>
    <lineage>
        <taxon>Bacteria</taxon>
        <taxon>Pseudomonadati</taxon>
        <taxon>Bacteroidota</taxon>
        <taxon>Flavobacteriia</taxon>
        <taxon>Flavobacteriales</taxon>
        <taxon>Flavobacteriaceae</taxon>
        <taxon>Algibacter</taxon>
    </lineage>
</organism>
<dbReference type="Gene3D" id="3.40.50.1820">
    <property type="entry name" value="alpha/beta hydrolase"/>
    <property type="match status" value="1"/>
</dbReference>
<dbReference type="AlphaFoldDB" id="A0A090X6T6"/>
<dbReference type="SUPFAM" id="SSF53474">
    <property type="entry name" value="alpha/beta-Hydrolases"/>
    <property type="match status" value="1"/>
</dbReference>